<dbReference type="Pfam" id="PF22435">
    <property type="entry name" value="MRM3-like_sub_bind"/>
    <property type="match status" value="1"/>
</dbReference>
<evidence type="ECO:0000313" key="6">
    <source>
        <dbReference type="Proteomes" id="UP000199017"/>
    </source>
</evidence>
<evidence type="ECO:0000259" key="4">
    <source>
        <dbReference type="SMART" id="SM00967"/>
    </source>
</evidence>
<dbReference type="STRING" id="930129.SAMN05216352_102456"/>
<comment type="similarity">
    <text evidence="1">Belongs to the class IV-like SAM-binding methyltransferase superfamily. RNA methyltransferase TrmH family.</text>
</comment>
<dbReference type="OrthoDB" id="9794400at2"/>
<feature type="domain" description="RNA 2-O ribose methyltransferase substrate binding" evidence="4">
    <location>
        <begin position="31"/>
        <end position="98"/>
    </location>
</feature>
<dbReference type="EMBL" id="FNDU01000002">
    <property type="protein sequence ID" value="SDH75448.1"/>
    <property type="molecule type" value="Genomic_DNA"/>
</dbReference>
<dbReference type="GO" id="GO:0008173">
    <property type="term" value="F:RNA methyltransferase activity"/>
    <property type="evidence" value="ECO:0007669"/>
    <property type="project" value="InterPro"/>
</dbReference>
<dbReference type="SUPFAM" id="SSF75217">
    <property type="entry name" value="alpha/beta knot"/>
    <property type="match status" value="1"/>
</dbReference>
<dbReference type="PANTHER" id="PTHR43191">
    <property type="entry name" value="RRNA METHYLTRANSFERASE 3"/>
    <property type="match status" value="1"/>
</dbReference>
<dbReference type="InterPro" id="IPR053888">
    <property type="entry name" value="MRM3-like_sub_bind"/>
</dbReference>
<gene>
    <name evidence="5" type="ORF">SAMN05216352_102456</name>
</gene>
<dbReference type="SMART" id="SM00967">
    <property type="entry name" value="SpoU_sub_bind"/>
    <property type="match status" value="1"/>
</dbReference>
<dbReference type="InterPro" id="IPR051259">
    <property type="entry name" value="rRNA_Methyltransferase"/>
</dbReference>
<dbReference type="Gene3D" id="3.40.1280.10">
    <property type="match status" value="1"/>
</dbReference>
<keyword evidence="6" id="KW-1185">Reference proteome</keyword>
<proteinExistence type="inferred from homology"/>
<dbReference type="CDD" id="cd18095">
    <property type="entry name" value="SpoU-like_rRNA-MTase"/>
    <property type="match status" value="1"/>
</dbReference>
<dbReference type="InterPro" id="IPR001537">
    <property type="entry name" value="SpoU_MeTrfase"/>
</dbReference>
<dbReference type="GO" id="GO:0005737">
    <property type="term" value="C:cytoplasm"/>
    <property type="evidence" value="ECO:0007669"/>
    <property type="project" value="UniProtKB-ARBA"/>
</dbReference>
<dbReference type="GO" id="GO:0006396">
    <property type="term" value="P:RNA processing"/>
    <property type="evidence" value="ECO:0007669"/>
    <property type="project" value="InterPro"/>
</dbReference>
<reference evidence="5 6" key="1">
    <citation type="submission" date="2016-10" db="EMBL/GenBank/DDBJ databases">
        <authorList>
            <person name="de Groot N.N."/>
        </authorList>
    </citation>
    <scope>NUCLEOTIDE SEQUENCE [LARGE SCALE GENOMIC DNA]</scope>
    <source>
        <strain evidence="6">P4B,CCM 7963,CECT 7998,DSM 25260,IBRC-M 10614,KCTC 13821</strain>
    </source>
</reference>
<dbReference type="PANTHER" id="PTHR43191:SF2">
    <property type="entry name" value="RRNA METHYLTRANSFERASE 3, MITOCHONDRIAL"/>
    <property type="match status" value="1"/>
</dbReference>
<dbReference type="SUPFAM" id="SSF55315">
    <property type="entry name" value="L30e-like"/>
    <property type="match status" value="1"/>
</dbReference>
<dbReference type="GO" id="GO:0003723">
    <property type="term" value="F:RNA binding"/>
    <property type="evidence" value="ECO:0007669"/>
    <property type="project" value="InterPro"/>
</dbReference>
<dbReference type="AlphaFoldDB" id="A0A1G8EZY7"/>
<dbReference type="Proteomes" id="UP000199017">
    <property type="component" value="Unassembled WGS sequence"/>
</dbReference>
<evidence type="ECO:0000313" key="5">
    <source>
        <dbReference type="EMBL" id="SDH75448.1"/>
    </source>
</evidence>
<dbReference type="Pfam" id="PF00588">
    <property type="entry name" value="SpoU_methylase"/>
    <property type="match status" value="1"/>
</dbReference>
<accession>A0A1G8EZY7</accession>
<evidence type="ECO:0000256" key="1">
    <source>
        <dbReference type="ARBA" id="ARBA00007228"/>
    </source>
</evidence>
<keyword evidence="2 5" id="KW-0489">Methyltransferase</keyword>
<evidence type="ECO:0000256" key="2">
    <source>
        <dbReference type="ARBA" id="ARBA00022603"/>
    </source>
</evidence>
<dbReference type="InterPro" id="IPR029064">
    <property type="entry name" value="Ribosomal_eL30-like_sf"/>
</dbReference>
<dbReference type="GO" id="GO:0032259">
    <property type="term" value="P:methylation"/>
    <property type="evidence" value="ECO:0007669"/>
    <property type="project" value="UniProtKB-KW"/>
</dbReference>
<name>A0A1G8EZY7_9BACI</name>
<dbReference type="InterPro" id="IPR013123">
    <property type="entry name" value="SpoU_subst-bd"/>
</dbReference>
<dbReference type="RefSeq" id="WP_091581876.1">
    <property type="nucleotide sequence ID" value="NZ_FNDU01000002.1"/>
</dbReference>
<dbReference type="InterPro" id="IPR029028">
    <property type="entry name" value="Alpha/beta_knot_MTases"/>
</dbReference>
<dbReference type="InterPro" id="IPR029026">
    <property type="entry name" value="tRNA_m1G_MTases_N"/>
</dbReference>
<sequence length="253" mass="27796">MKKIESVKNPLVKRIKRLQKRKQREKEGLFVIEGFHLVEEALRHDVEVQAIIAEDNKNIPSNHSGAGISLVTEQVMKEMSSTETPQGILAVCSLPRQEKPLSIKERGSYLFIDGVQDPGNLGTMIRTADAVGTSAVILGEGTVDPYNDKVIRATQGSLFHLPVIKGDIEKWIEACQTKNIPVFGTSLNEGTTHTAIEAQNGFALIVGNEGAGVQEKWLEQTDQNIYVPIYGNAESLNVSVAAGILLYHLKLFH</sequence>
<evidence type="ECO:0000256" key="3">
    <source>
        <dbReference type="ARBA" id="ARBA00022679"/>
    </source>
</evidence>
<organism evidence="5 6">
    <name type="scientific">Alteribacillus bidgolensis</name>
    <dbReference type="NCBI Taxonomy" id="930129"/>
    <lineage>
        <taxon>Bacteria</taxon>
        <taxon>Bacillati</taxon>
        <taxon>Bacillota</taxon>
        <taxon>Bacilli</taxon>
        <taxon>Bacillales</taxon>
        <taxon>Bacillaceae</taxon>
        <taxon>Alteribacillus</taxon>
    </lineage>
</organism>
<dbReference type="Gene3D" id="3.30.1330.30">
    <property type="match status" value="1"/>
</dbReference>
<protein>
    <submittedName>
        <fullName evidence="5">RNA methyltransferase, TrmH family</fullName>
    </submittedName>
</protein>
<keyword evidence="3 5" id="KW-0808">Transferase</keyword>